<protein>
    <submittedName>
        <fullName evidence="1">Uncharacterized protein</fullName>
    </submittedName>
</protein>
<gene>
    <name evidence="1" type="ORF">DF3PA_50071</name>
</gene>
<name>A0A564WIN7_9PROT</name>
<proteinExistence type="predicted"/>
<dbReference type="EMBL" id="UXAT02000045">
    <property type="protein sequence ID" value="VUX47424.1"/>
    <property type="molecule type" value="Genomic_DNA"/>
</dbReference>
<reference evidence="1" key="1">
    <citation type="submission" date="2018-11" db="EMBL/GenBank/DDBJ databases">
        <authorList>
            <person name="Onetto C."/>
        </authorList>
    </citation>
    <scope>NUCLEOTIDE SEQUENCE [LARGE SCALE GENOMIC DNA]</scope>
</reference>
<evidence type="ECO:0000313" key="2">
    <source>
        <dbReference type="Proteomes" id="UP000326641"/>
    </source>
</evidence>
<organism evidence="1 2">
    <name type="scientific">Candidatus Defluviicoccus seviourii</name>
    <dbReference type="NCBI Taxonomy" id="2565273"/>
    <lineage>
        <taxon>Bacteria</taxon>
        <taxon>Pseudomonadati</taxon>
        <taxon>Pseudomonadota</taxon>
        <taxon>Alphaproteobacteria</taxon>
        <taxon>Rhodospirillales</taxon>
        <taxon>Rhodospirillaceae</taxon>
        <taxon>Defluviicoccus</taxon>
    </lineage>
</organism>
<dbReference type="AlphaFoldDB" id="A0A564WIN7"/>
<dbReference type="Proteomes" id="UP000326641">
    <property type="component" value="Unassembled WGS sequence"/>
</dbReference>
<keyword evidence="2" id="KW-1185">Reference proteome</keyword>
<evidence type="ECO:0000313" key="1">
    <source>
        <dbReference type="EMBL" id="VUX47424.1"/>
    </source>
</evidence>
<accession>A0A564WIN7</accession>
<sequence>MCQCTCGGGARWSVLRQAGRPFVDGFVRAIAQSVCVDFPGTATRPKPPSA</sequence>
<comment type="caution">
    <text evidence="1">The sequence shown here is derived from an EMBL/GenBank/DDBJ whole genome shotgun (WGS) entry which is preliminary data.</text>
</comment>